<evidence type="ECO:0000256" key="4">
    <source>
        <dbReference type="ARBA" id="ARBA00022679"/>
    </source>
</evidence>
<keyword evidence="4" id="KW-0808">Transferase</keyword>
<dbReference type="PROSITE" id="PS50109">
    <property type="entry name" value="HIS_KIN"/>
    <property type="match status" value="1"/>
</dbReference>
<reference evidence="10" key="1">
    <citation type="journal article" date="2020" name="mSystems">
        <title>Genome- and Community-Level Interaction Insights into Carbon Utilization and Element Cycling Functions of Hydrothermarchaeota in Hydrothermal Sediment.</title>
        <authorList>
            <person name="Zhou Z."/>
            <person name="Liu Y."/>
            <person name="Xu W."/>
            <person name="Pan J."/>
            <person name="Luo Z.H."/>
            <person name="Li M."/>
        </authorList>
    </citation>
    <scope>NUCLEOTIDE SEQUENCE [LARGE SCALE GENOMIC DNA]</scope>
    <source>
        <strain evidence="10">HyVt-507</strain>
    </source>
</reference>
<dbReference type="SUPFAM" id="SSF55874">
    <property type="entry name" value="ATPase domain of HSP90 chaperone/DNA topoisomerase II/histidine kinase"/>
    <property type="match status" value="1"/>
</dbReference>
<evidence type="ECO:0000313" key="10">
    <source>
        <dbReference type="EMBL" id="HFB53824.1"/>
    </source>
</evidence>
<name>A0A7C3C2Q5_9BACT</name>
<proteinExistence type="predicted"/>
<evidence type="ECO:0000256" key="6">
    <source>
        <dbReference type="ARBA" id="ARBA00022777"/>
    </source>
</evidence>
<dbReference type="EC" id="2.7.13.3" evidence="2"/>
<dbReference type="EMBL" id="DRNH01000202">
    <property type="protein sequence ID" value="HFB53824.1"/>
    <property type="molecule type" value="Genomic_DNA"/>
</dbReference>
<dbReference type="PANTHER" id="PTHR43065">
    <property type="entry name" value="SENSOR HISTIDINE KINASE"/>
    <property type="match status" value="1"/>
</dbReference>
<comment type="caution">
    <text evidence="10">The sequence shown here is derived from an EMBL/GenBank/DDBJ whole genome shotgun (WGS) entry which is preliminary data.</text>
</comment>
<evidence type="ECO:0000256" key="1">
    <source>
        <dbReference type="ARBA" id="ARBA00000085"/>
    </source>
</evidence>
<keyword evidence="6 10" id="KW-0418">Kinase</keyword>
<dbReference type="InterPro" id="IPR036097">
    <property type="entry name" value="HisK_dim/P_sf"/>
</dbReference>
<gene>
    <name evidence="10" type="ORF">ENJ67_03750</name>
</gene>
<dbReference type="InterPro" id="IPR003594">
    <property type="entry name" value="HATPase_dom"/>
</dbReference>
<evidence type="ECO:0000259" key="9">
    <source>
        <dbReference type="PROSITE" id="PS50109"/>
    </source>
</evidence>
<evidence type="ECO:0000256" key="3">
    <source>
        <dbReference type="ARBA" id="ARBA00022553"/>
    </source>
</evidence>
<dbReference type="GO" id="GO:0000155">
    <property type="term" value="F:phosphorelay sensor kinase activity"/>
    <property type="evidence" value="ECO:0007669"/>
    <property type="project" value="InterPro"/>
</dbReference>
<dbReference type="PRINTS" id="PR00344">
    <property type="entry name" value="BCTRLSENSOR"/>
</dbReference>
<feature type="domain" description="Histidine kinase" evidence="9">
    <location>
        <begin position="24"/>
        <end position="237"/>
    </location>
</feature>
<dbReference type="GO" id="GO:0005524">
    <property type="term" value="F:ATP binding"/>
    <property type="evidence" value="ECO:0007669"/>
    <property type="project" value="UniProtKB-KW"/>
</dbReference>
<dbReference type="InterPro" id="IPR036890">
    <property type="entry name" value="HATPase_C_sf"/>
</dbReference>
<organism evidence="10">
    <name type="scientific">Sulfurimonas autotrophica</name>
    <dbReference type="NCBI Taxonomy" id="202747"/>
    <lineage>
        <taxon>Bacteria</taxon>
        <taxon>Pseudomonadati</taxon>
        <taxon>Campylobacterota</taxon>
        <taxon>Epsilonproteobacteria</taxon>
        <taxon>Campylobacterales</taxon>
        <taxon>Sulfurimonadaceae</taxon>
        <taxon>Sulfurimonas</taxon>
    </lineage>
</organism>
<sequence>MRNVDMDLDTSLRESPLLEELFASIAHQWRGPLSQINSIIGNLDNRLYELEINDSIITEQLLQIEAITKQMSQSIDDYRGILSKKQRSSSLKELVLAALASTSVSLMENKIKVEHDVEIPVQLHGDDQLLKQVIVTLLDNARDALVSRNTYKPFIKISTEYNKDFLFIKVCDNAGGMSKSVKSKVFEPDFTTKHSSEGTGLGLFMAKKLLSEKMHASLSVKNVESGVCFTIEIPRNKNE</sequence>
<dbReference type="SUPFAM" id="SSF47384">
    <property type="entry name" value="Homodimeric domain of signal transducing histidine kinase"/>
    <property type="match status" value="1"/>
</dbReference>
<dbReference type="InterPro" id="IPR005467">
    <property type="entry name" value="His_kinase_dom"/>
</dbReference>
<dbReference type="PANTHER" id="PTHR43065:SF10">
    <property type="entry name" value="PEROXIDE STRESS-ACTIVATED HISTIDINE KINASE MAK3"/>
    <property type="match status" value="1"/>
</dbReference>
<evidence type="ECO:0000256" key="7">
    <source>
        <dbReference type="ARBA" id="ARBA00022840"/>
    </source>
</evidence>
<protein>
    <recommendedName>
        <fullName evidence="2">histidine kinase</fullName>
        <ecNumber evidence="2">2.7.13.3</ecNumber>
    </recommendedName>
</protein>
<dbReference type="Gene3D" id="3.30.565.10">
    <property type="entry name" value="Histidine kinase-like ATPase, C-terminal domain"/>
    <property type="match status" value="1"/>
</dbReference>
<keyword evidence="8" id="KW-0902">Two-component regulatory system</keyword>
<keyword evidence="7" id="KW-0067">ATP-binding</keyword>
<evidence type="ECO:0000256" key="8">
    <source>
        <dbReference type="ARBA" id="ARBA00023012"/>
    </source>
</evidence>
<evidence type="ECO:0000256" key="2">
    <source>
        <dbReference type="ARBA" id="ARBA00012438"/>
    </source>
</evidence>
<dbReference type="Proteomes" id="UP000886390">
    <property type="component" value="Unassembled WGS sequence"/>
</dbReference>
<keyword evidence="5" id="KW-0547">Nucleotide-binding</keyword>
<accession>A0A7C3C2Q5</accession>
<dbReference type="AlphaFoldDB" id="A0A7C3C2Q5"/>
<comment type="catalytic activity">
    <reaction evidence="1">
        <text>ATP + protein L-histidine = ADP + protein N-phospho-L-histidine.</text>
        <dbReference type="EC" id="2.7.13.3"/>
    </reaction>
</comment>
<dbReference type="Pfam" id="PF02518">
    <property type="entry name" value="HATPase_c"/>
    <property type="match status" value="1"/>
</dbReference>
<evidence type="ECO:0000256" key="5">
    <source>
        <dbReference type="ARBA" id="ARBA00022741"/>
    </source>
</evidence>
<keyword evidence="3" id="KW-0597">Phosphoprotein</keyword>
<dbReference type="SMART" id="SM00387">
    <property type="entry name" value="HATPase_c"/>
    <property type="match status" value="1"/>
</dbReference>
<dbReference type="InterPro" id="IPR004358">
    <property type="entry name" value="Sig_transdc_His_kin-like_C"/>
</dbReference>